<dbReference type="InterPro" id="IPR036691">
    <property type="entry name" value="Endo/exonu/phosph_ase_sf"/>
</dbReference>
<evidence type="ECO:0008006" key="2">
    <source>
        <dbReference type="Google" id="ProtNLM"/>
    </source>
</evidence>
<accession>A0A0L8I8E0</accession>
<protein>
    <recommendedName>
        <fullName evidence="2">Endonuclease/exonuclease/phosphatase domain-containing protein</fullName>
    </recommendedName>
</protein>
<feature type="non-terminal residue" evidence="1">
    <location>
        <position position="1"/>
    </location>
</feature>
<gene>
    <name evidence="1" type="ORF">OCBIM_22028713mg</name>
</gene>
<dbReference type="Gene3D" id="3.60.10.10">
    <property type="entry name" value="Endonuclease/exonuclease/phosphatase"/>
    <property type="match status" value="1"/>
</dbReference>
<dbReference type="OrthoDB" id="6151446at2759"/>
<name>A0A0L8I8E0_OCTBM</name>
<evidence type="ECO:0000313" key="1">
    <source>
        <dbReference type="EMBL" id="KOF97717.1"/>
    </source>
</evidence>
<organism evidence="1">
    <name type="scientific">Octopus bimaculoides</name>
    <name type="common">California two-spotted octopus</name>
    <dbReference type="NCBI Taxonomy" id="37653"/>
    <lineage>
        <taxon>Eukaryota</taxon>
        <taxon>Metazoa</taxon>
        <taxon>Spiralia</taxon>
        <taxon>Lophotrochozoa</taxon>
        <taxon>Mollusca</taxon>
        <taxon>Cephalopoda</taxon>
        <taxon>Coleoidea</taxon>
        <taxon>Octopodiformes</taxon>
        <taxon>Octopoda</taxon>
        <taxon>Incirrata</taxon>
        <taxon>Octopodidae</taxon>
        <taxon>Octopus</taxon>
    </lineage>
</organism>
<reference evidence="1" key="1">
    <citation type="submission" date="2015-07" db="EMBL/GenBank/DDBJ databases">
        <title>MeaNS - Measles Nucleotide Surveillance Program.</title>
        <authorList>
            <person name="Tran T."/>
            <person name="Druce J."/>
        </authorList>
    </citation>
    <scope>NUCLEOTIDE SEQUENCE</scope>
    <source>
        <strain evidence="1">UCB-OBI-ISO-001</strain>
        <tissue evidence="1">Gonad</tissue>
    </source>
</reference>
<dbReference type="SUPFAM" id="SSF56219">
    <property type="entry name" value="DNase I-like"/>
    <property type="match status" value="1"/>
</dbReference>
<dbReference type="EMBL" id="KQ416268">
    <property type="protein sequence ID" value="KOF97717.1"/>
    <property type="molecule type" value="Genomic_DNA"/>
</dbReference>
<sequence length="148" mass="16754">KTSKRSVTHTRHLINNELLRLRVNIAALQETRLPDSGTLRERDYTNFWQGKGIDEVREHGVGFAMKNSLLNLVELNSDGSEPVNLISAYAPTLYSSQDVKDNFYDQLSRKIQAIPNGEQLVILSDFNDRMGADHSYLLGCLDRYVVAT</sequence>
<dbReference type="AlphaFoldDB" id="A0A0L8I8E0"/>
<proteinExistence type="predicted"/>